<dbReference type="EMBL" id="VSWD01000008">
    <property type="protein sequence ID" value="KAK3096254.1"/>
    <property type="molecule type" value="Genomic_DNA"/>
</dbReference>
<sequence>MGKINCLVVVACLCLADLSENLVIRHRSNTASLKQAARALDRQKRHIARNYEDEFGEYYSPYELYNARYGPDLELSSPEVDYYPLLENEPYNDFEEAPYSSKNHKRSKSVPSREELEAIFGSLNRASERTKKRQISESEHQEDSRPKKKDQLDQDQSSAVGKITNSQLKEMLAQAEKTSPGHSSKVPAPKKKTSKTEVSSDDLNSIFEESDKMDKREAESPKLESKNLDKQKESNAESKSNTETPQKDQMSNKDRIWSLYGNMNQVTGVKKKRSGDPEIESQKVMSQALLDLTRRVANLEDDNARLRLIQALEDKENDLLASALKEATLAQLQGTDQYLKGEYGDIEDAIRVEEVLQDLKSNKEEQNSPNVEDANIDMDQAGELSPSGVSENKRDSTIQEDSQPYDDTMGRWYDVPVNVRGTDDIDADEKVLEDYVENYMKDTKAADDDIGQCPEITQIVSNCALAVEAGLDIDEEARDLCIRHELCYSCGGTLAMPQGRCDGGYRGEVVGMCDGSKTCIRSGANFLLLMKQSHVYNSRYNNICDSQCIKDFIVGV</sequence>
<name>A0AA89BZG1_PINIB</name>
<accession>A0AA89BZG1</accession>
<evidence type="ECO:0000313" key="3">
    <source>
        <dbReference type="EMBL" id="KAK3096254.1"/>
    </source>
</evidence>
<keyword evidence="4" id="KW-1185">Reference proteome</keyword>
<proteinExistence type="predicted"/>
<gene>
    <name evidence="3" type="ORF">FSP39_025011</name>
</gene>
<dbReference type="PANTHER" id="PTHR37687">
    <property type="entry name" value="AGAP006772-PA"/>
    <property type="match status" value="1"/>
</dbReference>
<organism evidence="3 4">
    <name type="scientific">Pinctada imbricata</name>
    <name type="common">Atlantic pearl-oyster</name>
    <name type="synonym">Pinctada martensii</name>
    <dbReference type="NCBI Taxonomy" id="66713"/>
    <lineage>
        <taxon>Eukaryota</taxon>
        <taxon>Metazoa</taxon>
        <taxon>Spiralia</taxon>
        <taxon>Lophotrochozoa</taxon>
        <taxon>Mollusca</taxon>
        <taxon>Bivalvia</taxon>
        <taxon>Autobranchia</taxon>
        <taxon>Pteriomorphia</taxon>
        <taxon>Pterioida</taxon>
        <taxon>Pterioidea</taxon>
        <taxon>Pteriidae</taxon>
        <taxon>Pinctada</taxon>
    </lineage>
</organism>
<evidence type="ECO:0000313" key="4">
    <source>
        <dbReference type="Proteomes" id="UP001186944"/>
    </source>
</evidence>
<feature type="signal peptide" evidence="2">
    <location>
        <begin position="1"/>
        <end position="21"/>
    </location>
</feature>
<evidence type="ECO:0000256" key="1">
    <source>
        <dbReference type="SAM" id="MobiDB-lite"/>
    </source>
</evidence>
<feature type="region of interest" description="Disordered" evidence="1">
    <location>
        <begin position="94"/>
        <end position="252"/>
    </location>
</feature>
<dbReference type="InterPro" id="IPR038875">
    <property type="entry name" value="PLA2_conodipine-like"/>
</dbReference>
<feature type="compositionally biased region" description="Basic and acidic residues" evidence="1">
    <location>
        <begin position="209"/>
        <end position="236"/>
    </location>
</feature>
<feature type="compositionally biased region" description="Basic and acidic residues" evidence="1">
    <location>
        <begin position="126"/>
        <end position="152"/>
    </location>
</feature>
<reference evidence="3" key="1">
    <citation type="submission" date="2019-08" db="EMBL/GenBank/DDBJ databases">
        <title>The improved chromosome-level genome for the pearl oyster Pinctada fucata martensii using PacBio sequencing and Hi-C.</title>
        <authorList>
            <person name="Zheng Z."/>
        </authorList>
    </citation>
    <scope>NUCLEOTIDE SEQUENCE</scope>
    <source>
        <strain evidence="3">ZZ-2019</strain>
        <tissue evidence="3">Adductor muscle</tissue>
    </source>
</reference>
<feature type="region of interest" description="Disordered" evidence="1">
    <location>
        <begin position="360"/>
        <end position="411"/>
    </location>
</feature>
<keyword evidence="2" id="KW-0732">Signal</keyword>
<feature type="chain" id="PRO_5041732260" evidence="2">
    <location>
        <begin position="22"/>
        <end position="556"/>
    </location>
</feature>
<comment type="caution">
    <text evidence="3">The sequence shown here is derived from an EMBL/GenBank/DDBJ whole genome shotgun (WGS) entry which is preliminary data.</text>
</comment>
<dbReference type="AlphaFoldDB" id="A0AA89BZG1"/>
<feature type="compositionally biased region" description="Polar residues" evidence="1">
    <location>
        <begin position="154"/>
        <end position="168"/>
    </location>
</feature>
<feature type="compositionally biased region" description="Polar residues" evidence="1">
    <location>
        <begin position="237"/>
        <end position="249"/>
    </location>
</feature>
<evidence type="ECO:0000256" key="2">
    <source>
        <dbReference type="SAM" id="SignalP"/>
    </source>
</evidence>
<dbReference type="PANTHER" id="PTHR37687:SF1">
    <property type="entry name" value="AGAP006772-PA"/>
    <property type="match status" value="1"/>
</dbReference>
<dbReference type="Proteomes" id="UP001186944">
    <property type="component" value="Unassembled WGS sequence"/>
</dbReference>
<protein>
    <submittedName>
        <fullName evidence="3">Uncharacterized protein</fullName>
    </submittedName>
</protein>